<feature type="coiled-coil region" evidence="1">
    <location>
        <begin position="224"/>
        <end position="255"/>
    </location>
</feature>
<dbReference type="Proteomes" id="UP001059971">
    <property type="component" value="Chromosome 1"/>
</dbReference>
<feature type="region of interest" description="Disordered" evidence="2">
    <location>
        <begin position="350"/>
        <end position="373"/>
    </location>
</feature>
<feature type="coiled-coil region" evidence="1">
    <location>
        <begin position="658"/>
        <end position="685"/>
    </location>
</feature>
<organism evidence="3 4">
    <name type="scientific">Sphingomonas bisphenolicum</name>
    <dbReference type="NCBI Taxonomy" id="296544"/>
    <lineage>
        <taxon>Bacteria</taxon>
        <taxon>Pseudomonadati</taxon>
        <taxon>Pseudomonadota</taxon>
        <taxon>Alphaproteobacteria</taxon>
        <taxon>Sphingomonadales</taxon>
        <taxon>Sphingomonadaceae</taxon>
        <taxon>Sphingomonas</taxon>
    </lineage>
</organism>
<dbReference type="EMBL" id="AP018817">
    <property type="protein sequence ID" value="BBF71411.1"/>
    <property type="molecule type" value="Genomic_DNA"/>
</dbReference>
<feature type="compositionally biased region" description="Basic and acidic residues" evidence="2">
    <location>
        <begin position="350"/>
        <end position="371"/>
    </location>
</feature>
<name>A0ABM7G8T3_9SPHN</name>
<evidence type="ECO:0000313" key="4">
    <source>
        <dbReference type="Proteomes" id="UP001059971"/>
    </source>
</evidence>
<feature type="coiled-coil region" evidence="1">
    <location>
        <begin position="560"/>
        <end position="608"/>
    </location>
</feature>
<feature type="coiled-coil region" evidence="1">
    <location>
        <begin position="715"/>
        <end position="749"/>
    </location>
</feature>
<evidence type="ECO:0000256" key="1">
    <source>
        <dbReference type="SAM" id="Coils"/>
    </source>
</evidence>
<reference evidence="3" key="1">
    <citation type="submission" date="2018-07" db="EMBL/GenBank/DDBJ databases">
        <title>Complete genome sequence of Sphingomonas bisphenolicum strain AO1, a bisphenol A degradative bacterium isolated from Japanese farm field.</title>
        <authorList>
            <person name="Murakami M."/>
            <person name="Koh M."/>
            <person name="Koba S."/>
            <person name="Matsumura Y."/>
        </authorList>
    </citation>
    <scope>NUCLEOTIDE SEQUENCE</scope>
    <source>
        <strain evidence="3">AO1</strain>
    </source>
</reference>
<evidence type="ECO:0000256" key="2">
    <source>
        <dbReference type="SAM" id="MobiDB-lite"/>
    </source>
</evidence>
<sequence>MWHIPFLFWVLELSRPRQYVEIGVGEGVAYMAACQCLHRVQPDARCDAVGTWAGEGDVVDAPAKLVSRNTDLYGHFSRILTDGIGRGDRHFAAASIDFLLIDMVATARAGLTAATVIETIQEKWLGKLSNESIILVHGTAQAEGDVAAFIDGMSARMPTIQLPGGEGMTVLLYGKNVIEQLGDLVSLTEDHPEHQARQAFIEMFTRLGAANYYEMSSQSQEERASSAGRHFEELKAEYEKLAEQLKDSRAQYEGRHRQIANLQAKSFDLQIAEEMRRIEADRLKYRLKKARDETGRLQVQLDEGAASILQLQNEYEKAQSEFTELKTVAVRRKGQIDRLSEELTALRTERDDLESHRKAEEAKAREAHQSRQADQSKLLELEKLFAERGGQIAQLKQNLTLLNAERDDLLERQQADAKALQALEAAREADRSASVDLKAAFDDRSADVERLSQESKTLRAERDDLLERQQADATALQALEAARETDRSALAELKGAFDGRGADIERLSQESKTLRAERDELLESKQADATALQALEAARETDRSALSDLKAAFDDRIAEVERLSQESNTLRSERDELLESKQADAEALQALEAARETDRSALADLKAAFDERGADVERLSQESATLQADRAGREMAYAQLEEAQQSAISTVSQLRTLIATHEGELVRLSGELAEAQQRCTILSEQRDVERAAHAQAMEEGQASFQAASMQYADSIGGFEADLAKHRDDNARLQAELTKAAEDMQSQELAAREEFSRQLKGTKILLEDLAHSENLLLSLKVEFGELKDQLAAAQQMNAEVQAYQARIAEFDDMLAERDAQEAATREELARHLEGTRALLQAMEQSENVIQALSMELRFVQDKLVAAEEAQAEIDAHRPAATGSDYRELEALELALHDALSTRDSMVATIQGELALQIQETEALREALIQFDTITQALNAEIDYFQQRSTVDLTQEPANSNWESPRYQRASRLTLWNAALAQGAS</sequence>
<keyword evidence="4" id="KW-1185">Reference proteome</keyword>
<proteinExistence type="predicted"/>
<evidence type="ECO:0000313" key="3">
    <source>
        <dbReference type="EMBL" id="BBF71411.1"/>
    </source>
</evidence>
<protein>
    <submittedName>
        <fullName evidence="3">Uncharacterized protein</fullName>
    </submittedName>
</protein>
<gene>
    <name evidence="3" type="ORF">SBA_ch1_36110</name>
</gene>
<feature type="coiled-coil region" evidence="1">
    <location>
        <begin position="785"/>
        <end position="868"/>
    </location>
</feature>
<keyword evidence="1" id="KW-0175">Coiled coil</keyword>
<accession>A0ABM7G8T3</accession>